<dbReference type="Pfam" id="PF17921">
    <property type="entry name" value="Integrase_H2C2"/>
    <property type="match status" value="1"/>
</dbReference>
<dbReference type="eggNOG" id="KOG0017">
    <property type="taxonomic scope" value="Eukaryota"/>
</dbReference>
<evidence type="ECO:0000259" key="2">
    <source>
        <dbReference type="Pfam" id="PF17921"/>
    </source>
</evidence>
<dbReference type="PANTHER" id="PTHR47266">
    <property type="entry name" value="ENDONUCLEASE-RELATED"/>
    <property type="match status" value="1"/>
</dbReference>
<dbReference type="Gene3D" id="1.10.340.70">
    <property type="match status" value="1"/>
</dbReference>
<dbReference type="FunFam" id="1.10.340.70:FF:000001">
    <property type="entry name" value="Retrovirus-related Pol polyprotein from transposon gypsy-like Protein"/>
    <property type="match status" value="1"/>
</dbReference>
<proteinExistence type="predicted"/>
<evidence type="ECO:0000313" key="4">
    <source>
        <dbReference type="Proteomes" id="UP000007267"/>
    </source>
</evidence>
<sequence length="181" mass="20744">MEAVSCSEQFSGKCFEDNIKNVLAYITSNTYPEGMNKAGRLNLRRFASRFSLEDGTLYHSAKGRKVIVVHTMKEARTLFERYHDSFMGGHEGIFKTRNIMTSKYYWPGMTRDIVDWVVRCPTCQKQGKKLHVDNSLRSIKALRVWELLGIDLMGPLPETKNGYIMTVIDCFKISVCVSTLK</sequence>
<dbReference type="EMBL" id="AGCU01139266">
    <property type="status" value="NOT_ANNOTATED_CDS"/>
    <property type="molecule type" value="Genomic_DNA"/>
</dbReference>
<dbReference type="InterPro" id="IPR052160">
    <property type="entry name" value="Gypsy_RT_Integrase-like"/>
</dbReference>
<evidence type="ECO:0000313" key="3">
    <source>
        <dbReference type="Ensembl" id="ENSPSIP00000002909.1"/>
    </source>
</evidence>
<dbReference type="Ensembl" id="ENSPSIT00000002920.1">
    <property type="protein sequence ID" value="ENSPSIP00000002909.1"/>
    <property type="gene ID" value="ENSPSIG00000002823.1"/>
</dbReference>
<organism evidence="3 4">
    <name type="scientific">Pelodiscus sinensis</name>
    <name type="common">Chinese softshell turtle</name>
    <name type="synonym">Trionyx sinensis</name>
    <dbReference type="NCBI Taxonomy" id="13735"/>
    <lineage>
        <taxon>Eukaryota</taxon>
        <taxon>Metazoa</taxon>
        <taxon>Chordata</taxon>
        <taxon>Craniata</taxon>
        <taxon>Vertebrata</taxon>
        <taxon>Euteleostomi</taxon>
        <taxon>Archelosauria</taxon>
        <taxon>Testudinata</taxon>
        <taxon>Testudines</taxon>
        <taxon>Cryptodira</taxon>
        <taxon>Trionychia</taxon>
        <taxon>Trionychidae</taxon>
        <taxon>Pelodiscus</taxon>
    </lineage>
</organism>
<reference evidence="3" key="4">
    <citation type="submission" date="2025-09" db="UniProtKB">
        <authorList>
            <consortium name="Ensembl"/>
        </authorList>
    </citation>
    <scope>IDENTIFICATION</scope>
</reference>
<keyword evidence="4" id="KW-1185">Reference proteome</keyword>
<dbReference type="AlphaFoldDB" id="K7F4E9"/>
<dbReference type="STRING" id="13735.ENSPSIP00000002909"/>
<accession>K7F4E9</accession>
<protein>
    <recommendedName>
        <fullName evidence="1">Gypsy retrotransposon integrase-like protein 1</fullName>
    </recommendedName>
</protein>
<dbReference type="OMA" id="WSEARAY"/>
<reference evidence="4" key="1">
    <citation type="submission" date="2011-10" db="EMBL/GenBank/DDBJ databases">
        <authorList>
            <consortium name="Soft-shell Turtle Genome Consortium"/>
        </authorList>
    </citation>
    <scope>NUCLEOTIDE SEQUENCE [LARGE SCALE GENOMIC DNA]</scope>
    <source>
        <strain evidence="4">Daiwa-1</strain>
    </source>
</reference>
<dbReference type="Proteomes" id="UP000007267">
    <property type="component" value="Unassembled WGS sequence"/>
</dbReference>
<feature type="domain" description="Integrase zinc-binding" evidence="2">
    <location>
        <begin position="74"/>
        <end position="127"/>
    </location>
</feature>
<name>K7F4E9_PELSI</name>
<dbReference type="GeneTree" id="ENSGT01110000267537"/>
<reference evidence="4" key="2">
    <citation type="journal article" date="2013" name="Nat. Genet.">
        <title>The draft genomes of soft-shell turtle and green sea turtle yield insights into the development and evolution of the turtle-specific body plan.</title>
        <authorList>
            <person name="Wang Z."/>
            <person name="Pascual-Anaya J."/>
            <person name="Zadissa A."/>
            <person name="Li W."/>
            <person name="Niimura Y."/>
            <person name="Huang Z."/>
            <person name="Li C."/>
            <person name="White S."/>
            <person name="Xiong Z."/>
            <person name="Fang D."/>
            <person name="Wang B."/>
            <person name="Ming Y."/>
            <person name="Chen Y."/>
            <person name="Zheng Y."/>
            <person name="Kuraku S."/>
            <person name="Pignatelli M."/>
            <person name="Herrero J."/>
            <person name="Beal K."/>
            <person name="Nozawa M."/>
            <person name="Li Q."/>
            <person name="Wang J."/>
            <person name="Zhang H."/>
            <person name="Yu L."/>
            <person name="Shigenobu S."/>
            <person name="Wang J."/>
            <person name="Liu J."/>
            <person name="Flicek P."/>
            <person name="Searle S."/>
            <person name="Wang J."/>
            <person name="Kuratani S."/>
            <person name="Yin Y."/>
            <person name="Aken B."/>
            <person name="Zhang G."/>
            <person name="Irie N."/>
        </authorList>
    </citation>
    <scope>NUCLEOTIDE SEQUENCE [LARGE SCALE GENOMIC DNA]</scope>
    <source>
        <strain evidence="4">Daiwa-1</strain>
    </source>
</reference>
<dbReference type="HOGENOM" id="CLU_1488589_0_0_1"/>
<dbReference type="InterPro" id="IPR041588">
    <property type="entry name" value="Integrase_H2C2"/>
</dbReference>
<evidence type="ECO:0000256" key="1">
    <source>
        <dbReference type="ARBA" id="ARBA00039658"/>
    </source>
</evidence>
<reference evidence="3" key="3">
    <citation type="submission" date="2025-08" db="UniProtKB">
        <authorList>
            <consortium name="Ensembl"/>
        </authorList>
    </citation>
    <scope>IDENTIFICATION</scope>
</reference>